<comment type="caution">
    <text evidence="9">The sequence shown here is derived from an EMBL/GenBank/DDBJ whole genome shotgun (WGS) entry which is preliminary data.</text>
</comment>
<dbReference type="RefSeq" id="WP_250590328.1">
    <property type="nucleotide sequence ID" value="NZ_JAMLJM010000001.1"/>
</dbReference>
<evidence type="ECO:0000256" key="6">
    <source>
        <dbReference type="ARBA" id="ARBA00023239"/>
    </source>
</evidence>
<dbReference type="InterPro" id="IPR007782">
    <property type="entry name" value="VKG_COase"/>
</dbReference>
<organism evidence="9 10">
    <name type="scientific">Flavobacterium luminosum</name>
    <dbReference type="NCBI Taxonomy" id="2949086"/>
    <lineage>
        <taxon>Bacteria</taxon>
        <taxon>Pseudomonadati</taxon>
        <taxon>Bacteroidota</taxon>
        <taxon>Flavobacteriia</taxon>
        <taxon>Flavobacteriales</taxon>
        <taxon>Flavobacteriaceae</taxon>
        <taxon>Flavobacterium</taxon>
    </lineage>
</organism>
<feature type="transmembrane region" description="Helical" evidence="7">
    <location>
        <begin position="146"/>
        <end position="169"/>
    </location>
</feature>
<keyword evidence="10" id="KW-1185">Reference proteome</keyword>
<evidence type="ECO:0000256" key="1">
    <source>
        <dbReference type="ARBA" id="ARBA00004127"/>
    </source>
</evidence>
<feature type="transmembrane region" description="Helical" evidence="7">
    <location>
        <begin position="12"/>
        <end position="29"/>
    </location>
</feature>
<feature type="transmembrane region" description="Helical" evidence="7">
    <location>
        <begin position="239"/>
        <end position="256"/>
    </location>
</feature>
<dbReference type="InterPro" id="IPR053934">
    <property type="entry name" value="HTTM_dom"/>
</dbReference>
<keyword evidence="2 7" id="KW-0812">Transmembrane</keyword>
<evidence type="ECO:0000313" key="9">
    <source>
        <dbReference type="EMBL" id="MCL9807802.1"/>
    </source>
</evidence>
<dbReference type="Pfam" id="PF05090">
    <property type="entry name" value="HTTM"/>
    <property type="match status" value="1"/>
</dbReference>
<name>A0ABT0TK15_9FLAO</name>
<keyword evidence="5" id="KW-1015">Disulfide bond</keyword>
<evidence type="ECO:0000256" key="7">
    <source>
        <dbReference type="SAM" id="Phobius"/>
    </source>
</evidence>
<feature type="transmembrane region" description="Helical" evidence="7">
    <location>
        <begin position="83"/>
        <end position="101"/>
    </location>
</feature>
<dbReference type="PANTHER" id="PTHR12639">
    <property type="entry name" value="VITAMIN K-DEPENDENT GAMMA-CARBOXYLASE"/>
    <property type="match status" value="1"/>
</dbReference>
<evidence type="ECO:0000256" key="4">
    <source>
        <dbReference type="ARBA" id="ARBA00023136"/>
    </source>
</evidence>
<evidence type="ECO:0000256" key="5">
    <source>
        <dbReference type="ARBA" id="ARBA00023157"/>
    </source>
</evidence>
<feature type="transmembrane region" description="Helical" evidence="7">
    <location>
        <begin position="55"/>
        <end position="76"/>
    </location>
</feature>
<keyword evidence="4 7" id="KW-0472">Membrane</keyword>
<protein>
    <submittedName>
        <fullName evidence="9">HTTM domain-containing protein</fullName>
    </submittedName>
</protein>
<gene>
    <name evidence="9" type="ORF">NAT50_00320</name>
</gene>
<dbReference type="SMART" id="SM00752">
    <property type="entry name" value="HTTM"/>
    <property type="match status" value="1"/>
</dbReference>
<keyword evidence="3 7" id="KW-1133">Transmembrane helix</keyword>
<evidence type="ECO:0000256" key="2">
    <source>
        <dbReference type="ARBA" id="ARBA00022692"/>
    </source>
</evidence>
<feature type="domain" description="HTTM-like" evidence="8">
    <location>
        <begin position="5"/>
        <end position="254"/>
    </location>
</feature>
<sequence>MQKTKKLVSSRYISYFRLAFSVLMIPQIYNLVPHIHELENSCIVFHYPGLDFIEAYSHTFIDIVAGVSYLSVFLLGLGKFPRLGAMGFLITFSYLFLIDISFYNNHYYLWCLIAFLFLIVDQKNWLPIWKFHKKEDLAFQTDIKNYVVFGLLISIVYFYGGIAKINMDWLQGYPMRLMTSSKNYPYPDFLGYFFSYFGLIFDLSIAFLLWYIPKNKLLIFIVISFHLSNYFLFNIGEFPLVMLATWPLFLVISKFLKKHSFIEMIGPIKINSIRSITLFCFFTIQIIYPLRPIIFGKDVAWNRQGYNFTWRMMLNNYKPIYFQFLVSFENPNLNYHVDFSKLLTYRQFYHAYHDPYLIWLLSQKLKKDAVLKYEDKEVKIYCKSLFELNQHKPQELINSNIDLSVTKYNHFKKNNFVNNFNQDY</sequence>
<evidence type="ECO:0000259" key="8">
    <source>
        <dbReference type="SMART" id="SM00752"/>
    </source>
</evidence>
<keyword evidence="6" id="KW-0456">Lyase</keyword>
<dbReference type="Pfam" id="PF22777">
    <property type="entry name" value="VKGC_lumenal_dom"/>
    <property type="match status" value="1"/>
</dbReference>
<accession>A0ABT0TK15</accession>
<comment type="subcellular location">
    <subcellularLocation>
        <location evidence="1">Endomembrane system</location>
        <topology evidence="1">Multi-pass membrane protein</topology>
    </subcellularLocation>
</comment>
<evidence type="ECO:0000256" key="3">
    <source>
        <dbReference type="ARBA" id="ARBA00022989"/>
    </source>
</evidence>
<dbReference type="EMBL" id="JAMLJM010000001">
    <property type="protein sequence ID" value="MCL9807802.1"/>
    <property type="molecule type" value="Genomic_DNA"/>
</dbReference>
<proteinExistence type="predicted"/>
<feature type="transmembrane region" description="Helical" evidence="7">
    <location>
        <begin position="189"/>
        <end position="210"/>
    </location>
</feature>
<dbReference type="InterPro" id="IPR011020">
    <property type="entry name" value="HTTM-like"/>
</dbReference>
<feature type="transmembrane region" description="Helical" evidence="7">
    <location>
        <begin position="268"/>
        <end position="288"/>
    </location>
</feature>
<dbReference type="InterPro" id="IPR053935">
    <property type="entry name" value="VKGC_lumenal_dom"/>
</dbReference>
<dbReference type="Proteomes" id="UP001317191">
    <property type="component" value="Unassembled WGS sequence"/>
</dbReference>
<reference evidence="9 10" key="1">
    <citation type="submission" date="2022-05" db="EMBL/GenBank/DDBJ databases">
        <title>Flavobacterium sp., isolated from activated sludge.</title>
        <authorList>
            <person name="Ran Q."/>
        </authorList>
    </citation>
    <scope>NUCLEOTIDE SEQUENCE [LARGE SCALE GENOMIC DNA]</scope>
    <source>
        <strain evidence="9 10">HXWNR70</strain>
    </source>
</reference>
<dbReference type="PANTHER" id="PTHR12639:SF7">
    <property type="entry name" value="HTTM DOMAIN-CONTAINING PROTEIN"/>
    <property type="match status" value="1"/>
</dbReference>
<evidence type="ECO:0000313" key="10">
    <source>
        <dbReference type="Proteomes" id="UP001317191"/>
    </source>
</evidence>
<feature type="transmembrane region" description="Helical" evidence="7">
    <location>
        <begin position="107"/>
        <end position="126"/>
    </location>
</feature>